<feature type="compositionally biased region" description="Polar residues" evidence="1">
    <location>
        <begin position="7"/>
        <end position="18"/>
    </location>
</feature>
<dbReference type="Proteomes" id="UP001212841">
    <property type="component" value="Unassembled WGS sequence"/>
</dbReference>
<sequence>MPPSRGSKISKSDISSPTPLNPALLAADSGISLTEAVREAASSGGPAITPFSAGRFDASASVAGGPSDPRLLRAKMDPQKLTMRQYQSFLQALAVYRRQVMALAAASETFVRALEELSDCVPAARITKPHVVGDLDFMIDSTHLIANAHQTWADNLERDFELPLAQNITNIMNTVKVRQQENKQKIDGLVSQLHREEDVSYKMGKKKQRDLASLQSSGYQSLNQRMAIADEIKRLTVENQTLHDTLSHQNVEYVLENCASGVRAELETYETIMEGLKKLGAYQPDADSLIQYPPDRRGRGQMHHHSVLSHTPTHPGTEVLPEGVRRERERERGG</sequence>
<dbReference type="GO" id="GO:0042144">
    <property type="term" value="P:vacuole fusion, non-autophagic"/>
    <property type="evidence" value="ECO:0007669"/>
    <property type="project" value="InterPro"/>
</dbReference>
<feature type="compositionally biased region" description="Basic and acidic residues" evidence="1">
    <location>
        <begin position="323"/>
        <end position="334"/>
    </location>
</feature>
<feature type="region of interest" description="Disordered" evidence="1">
    <location>
        <begin position="1"/>
        <end position="20"/>
    </location>
</feature>
<dbReference type="AlphaFoldDB" id="A0AAD5WZE1"/>
<dbReference type="Gene3D" id="1.20.1270.60">
    <property type="entry name" value="Arfaptin homology (AH) domain/BAR domain"/>
    <property type="match status" value="1"/>
</dbReference>
<evidence type="ECO:0000313" key="3">
    <source>
        <dbReference type="Proteomes" id="UP001212841"/>
    </source>
</evidence>
<feature type="region of interest" description="Disordered" evidence="1">
    <location>
        <begin position="293"/>
        <end position="334"/>
    </location>
</feature>
<keyword evidence="3" id="KW-1185">Reference proteome</keyword>
<reference evidence="2" key="1">
    <citation type="submission" date="2020-05" db="EMBL/GenBank/DDBJ databases">
        <title>Phylogenomic resolution of chytrid fungi.</title>
        <authorList>
            <person name="Stajich J.E."/>
            <person name="Amses K."/>
            <person name="Simmons R."/>
            <person name="Seto K."/>
            <person name="Myers J."/>
            <person name="Bonds A."/>
            <person name="Quandt C.A."/>
            <person name="Barry K."/>
            <person name="Liu P."/>
            <person name="Grigoriev I."/>
            <person name="Longcore J.E."/>
            <person name="James T.Y."/>
        </authorList>
    </citation>
    <scope>NUCLEOTIDE SEQUENCE</scope>
    <source>
        <strain evidence="2">JEL0318</strain>
    </source>
</reference>
<feature type="non-terminal residue" evidence="2">
    <location>
        <position position="1"/>
    </location>
</feature>
<organism evidence="2 3">
    <name type="scientific">Rhizophlyctis rosea</name>
    <dbReference type="NCBI Taxonomy" id="64517"/>
    <lineage>
        <taxon>Eukaryota</taxon>
        <taxon>Fungi</taxon>
        <taxon>Fungi incertae sedis</taxon>
        <taxon>Chytridiomycota</taxon>
        <taxon>Chytridiomycota incertae sedis</taxon>
        <taxon>Chytridiomycetes</taxon>
        <taxon>Rhizophlyctidales</taxon>
        <taxon>Rhizophlyctidaceae</taxon>
        <taxon>Rhizophlyctis</taxon>
    </lineage>
</organism>
<dbReference type="GO" id="GO:0000329">
    <property type="term" value="C:fungal-type vacuole membrane"/>
    <property type="evidence" value="ECO:0007669"/>
    <property type="project" value="InterPro"/>
</dbReference>
<dbReference type="GO" id="GO:0005543">
    <property type="term" value="F:phospholipid binding"/>
    <property type="evidence" value="ECO:0007669"/>
    <property type="project" value="InterPro"/>
</dbReference>
<evidence type="ECO:0000256" key="1">
    <source>
        <dbReference type="SAM" id="MobiDB-lite"/>
    </source>
</evidence>
<gene>
    <name evidence="2" type="ORF">HK097_011127</name>
</gene>
<dbReference type="InterPro" id="IPR037470">
    <property type="entry name" value="IVY1"/>
</dbReference>
<accession>A0AAD5WZE1</accession>
<protein>
    <submittedName>
        <fullName evidence="2">Uncharacterized protein</fullName>
    </submittedName>
</protein>
<dbReference type="EMBL" id="JADGJD010000890">
    <property type="protein sequence ID" value="KAJ3047846.1"/>
    <property type="molecule type" value="Genomic_DNA"/>
</dbReference>
<dbReference type="InterPro" id="IPR027267">
    <property type="entry name" value="AH/BAR_dom_sf"/>
</dbReference>
<name>A0AAD5WZE1_9FUNG</name>
<comment type="caution">
    <text evidence="2">The sequence shown here is derived from an EMBL/GenBank/DDBJ whole genome shotgun (WGS) entry which is preliminary data.</text>
</comment>
<dbReference type="PANTHER" id="PTHR38407">
    <property type="entry name" value="PROTEIN IVY1"/>
    <property type="match status" value="1"/>
</dbReference>
<evidence type="ECO:0000313" key="2">
    <source>
        <dbReference type="EMBL" id="KAJ3047846.1"/>
    </source>
</evidence>
<dbReference type="PANTHER" id="PTHR38407:SF1">
    <property type="entry name" value="PROTEIN IVY1"/>
    <property type="match status" value="1"/>
</dbReference>
<proteinExistence type="predicted"/>